<protein>
    <submittedName>
        <fullName evidence="3">Uncharacterized protein</fullName>
    </submittedName>
</protein>
<dbReference type="OrthoDB" id="2504919at2759"/>
<gene>
    <name evidence="3" type="ORF">AX774_g2292</name>
</gene>
<keyword evidence="2" id="KW-1133">Transmembrane helix</keyword>
<dbReference type="AlphaFoldDB" id="A0A1R1PT52"/>
<evidence type="ECO:0000256" key="1">
    <source>
        <dbReference type="SAM" id="MobiDB-lite"/>
    </source>
</evidence>
<accession>A0A1R1PT52</accession>
<keyword evidence="2" id="KW-0812">Transmembrane</keyword>
<feature type="transmembrane region" description="Helical" evidence="2">
    <location>
        <begin position="6"/>
        <end position="28"/>
    </location>
</feature>
<evidence type="ECO:0000313" key="4">
    <source>
        <dbReference type="Proteomes" id="UP000188320"/>
    </source>
</evidence>
<keyword evidence="2" id="KW-0472">Membrane</keyword>
<name>A0A1R1PT52_ZANCU</name>
<feature type="compositionally biased region" description="Polar residues" evidence="1">
    <location>
        <begin position="123"/>
        <end position="137"/>
    </location>
</feature>
<feature type="region of interest" description="Disordered" evidence="1">
    <location>
        <begin position="123"/>
        <end position="145"/>
    </location>
</feature>
<feature type="transmembrane region" description="Helical" evidence="2">
    <location>
        <begin position="284"/>
        <end position="308"/>
    </location>
</feature>
<reference evidence="4" key="1">
    <citation type="submission" date="2017-01" db="EMBL/GenBank/DDBJ databases">
        <authorList>
            <person name="Wang Y."/>
            <person name="White M."/>
            <person name="Kvist S."/>
            <person name="Moncalvo J.-M."/>
        </authorList>
    </citation>
    <scope>NUCLEOTIDE SEQUENCE [LARGE SCALE GENOMIC DNA]</scope>
    <source>
        <strain evidence="4">COL-18-3</strain>
    </source>
</reference>
<comment type="caution">
    <text evidence="3">The sequence shown here is derived from an EMBL/GenBank/DDBJ whole genome shotgun (WGS) entry which is preliminary data.</text>
</comment>
<keyword evidence="4" id="KW-1185">Reference proteome</keyword>
<sequence>MDIQTLITFIGAFDPAIGVVVSLIGSIGHSVGFTLQKKAHNDREIRYGFSELNSDPEMPNVKKKPPPVFLDPTWNNYKKLRERVESALELENKLRKNKSSVDVEDVSLSMEDNLSKLSIQNVENTPQRDGYKSDSTNIAGGSRSGSEISIIEDTPLLGDSKNVSGAELHWFGSKTNVLKSGKLSKLIPFCKNQMYDQPASSTAPLLGSEPEGQGTRTNYGIGHLDEGQPQSQVLLVELNSVENKAGLLSGLISGFVCSQSILFTKTSIELISFSLKEKNQFTTPLAWLIVSALVVAALGNVSLSIFFLTR</sequence>
<dbReference type="Proteomes" id="UP000188320">
    <property type="component" value="Unassembled WGS sequence"/>
</dbReference>
<evidence type="ECO:0000256" key="2">
    <source>
        <dbReference type="SAM" id="Phobius"/>
    </source>
</evidence>
<organism evidence="3 4">
    <name type="scientific">Zancudomyces culisetae</name>
    <name type="common">Gut fungus</name>
    <name type="synonym">Smittium culisetae</name>
    <dbReference type="NCBI Taxonomy" id="1213189"/>
    <lineage>
        <taxon>Eukaryota</taxon>
        <taxon>Fungi</taxon>
        <taxon>Fungi incertae sedis</taxon>
        <taxon>Zoopagomycota</taxon>
        <taxon>Kickxellomycotina</taxon>
        <taxon>Harpellomycetes</taxon>
        <taxon>Harpellales</taxon>
        <taxon>Legeriomycetaceae</taxon>
        <taxon>Zancudomyces</taxon>
    </lineage>
</organism>
<evidence type="ECO:0000313" key="3">
    <source>
        <dbReference type="EMBL" id="OMH84176.1"/>
    </source>
</evidence>
<proteinExistence type="predicted"/>
<dbReference type="EMBL" id="LSSK01000240">
    <property type="protein sequence ID" value="OMH84176.1"/>
    <property type="molecule type" value="Genomic_DNA"/>
</dbReference>